<keyword evidence="4" id="KW-0479">Metal-binding</keyword>
<keyword evidence="5" id="KW-0863">Zinc-finger</keyword>
<dbReference type="InterPro" id="IPR017945">
    <property type="entry name" value="DHBP_synth_RibB-like_a/b_dom"/>
</dbReference>
<dbReference type="Pfam" id="PF01300">
    <property type="entry name" value="Sua5_yciO_yrdC"/>
    <property type="match status" value="1"/>
</dbReference>
<dbReference type="InterPro" id="IPR006070">
    <property type="entry name" value="Sua5-like_dom"/>
</dbReference>
<dbReference type="PANTHER" id="PTHR42959">
    <property type="entry name" value="CARBAMOYLTRANSFERASE"/>
    <property type="match status" value="1"/>
</dbReference>
<comment type="caution">
    <text evidence="13">The sequence shown here is derived from an EMBL/GenBank/DDBJ whole genome shotgun (WGS) entry which is preliminary data.</text>
</comment>
<dbReference type="InterPro" id="IPR051060">
    <property type="entry name" value="Carbamoyltrans_HypF-like"/>
</dbReference>
<dbReference type="InterPro" id="IPR001792">
    <property type="entry name" value="Acylphosphatase-like_dom"/>
</dbReference>
<gene>
    <name evidence="13" type="primary">hypF</name>
    <name evidence="13" type="ORF">JF922_19990</name>
</gene>
<dbReference type="PROSITE" id="PS51160">
    <property type="entry name" value="ACYLPHOSPHATASE_3"/>
    <property type="match status" value="1"/>
</dbReference>
<accession>A0A934K4L4</accession>
<evidence type="ECO:0000259" key="11">
    <source>
        <dbReference type="PROSITE" id="PS51160"/>
    </source>
</evidence>
<comment type="similarity">
    <text evidence="2 8">Belongs to the carbamoyltransferase HypF family.</text>
</comment>
<dbReference type="InterPro" id="IPR055128">
    <property type="entry name" value="HypF_C_2"/>
</dbReference>
<evidence type="ECO:0000256" key="2">
    <source>
        <dbReference type="ARBA" id="ARBA00008097"/>
    </source>
</evidence>
<feature type="region of interest" description="Disordered" evidence="10">
    <location>
        <begin position="1"/>
        <end position="30"/>
    </location>
</feature>
<organism evidence="13 14">
    <name type="scientific">Candidatus Nephthysia bennettiae</name>
    <dbReference type="NCBI Taxonomy" id="3127016"/>
    <lineage>
        <taxon>Bacteria</taxon>
        <taxon>Bacillati</taxon>
        <taxon>Candidatus Dormiibacterota</taxon>
        <taxon>Candidatus Dormibacteria</taxon>
        <taxon>Candidatus Dormibacterales</taxon>
        <taxon>Candidatus Dormibacteraceae</taxon>
        <taxon>Candidatus Nephthysia</taxon>
    </lineage>
</organism>
<dbReference type="EMBL" id="JAEKNR010000198">
    <property type="protein sequence ID" value="MBJ7600342.1"/>
    <property type="molecule type" value="Genomic_DNA"/>
</dbReference>
<protein>
    <recommendedName>
        <fullName evidence="8">Carbamoyltransferase</fullName>
        <ecNumber evidence="8">6.2.-.-</ecNumber>
    </recommendedName>
</protein>
<dbReference type="PANTHER" id="PTHR42959:SF1">
    <property type="entry name" value="CARBAMOYLTRANSFERASE HYPF"/>
    <property type="match status" value="1"/>
</dbReference>
<dbReference type="Gene3D" id="3.30.110.120">
    <property type="match status" value="1"/>
</dbReference>
<keyword evidence="6" id="KW-0862">Zinc</keyword>
<feature type="compositionally biased region" description="Low complexity" evidence="10">
    <location>
        <begin position="8"/>
        <end position="26"/>
    </location>
</feature>
<evidence type="ECO:0000256" key="7">
    <source>
        <dbReference type="ARBA" id="ARBA00048220"/>
    </source>
</evidence>
<feature type="active site" evidence="9">
    <location>
        <position position="52"/>
    </location>
</feature>
<dbReference type="EC" id="6.2.-.-" evidence="8"/>
<evidence type="ECO:0000313" key="13">
    <source>
        <dbReference type="EMBL" id="MBJ7600342.1"/>
    </source>
</evidence>
<dbReference type="Pfam" id="PF22521">
    <property type="entry name" value="HypF_C_2"/>
    <property type="match status" value="1"/>
</dbReference>
<dbReference type="GO" id="GO:0003998">
    <property type="term" value="F:acylphosphatase activity"/>
    <property type="evidence" value="ECO:0007669"/>
    <property type="project" value="UniProtKB-EC"/>
</dbReference>
<dbReference type="PIRSF" id="PIRSF006256">
    <property type="entry name" value="CMPcnvr_hdrg_mat"/>
    <property type="match status" value="1"/>
</dbReference>
<dbReference type="NCBIfam" id="TIGR00143">
    <property type="entry name" value="hypF"/>
    <property type="match status" value="1"/>
</dbReference>
<sequence length="744" mass="81010">MTRNLWTAAAGASANPPGAGGLPLPEGRGDVAGDRRRISVTVRGTVQGVGFRPFVYRLARRHGLSGWVRNSTGPVEIQVEGAAPQLSGFLAALESEAPPLARIDAVETFPLRLRGERDFVIEASRSLQDGFQPIAPDAATCADCLRELFDPGDRRYRYPFINCTNCGPRFTVIEELPYDRPNTTMRKFRMCAECRREYEDPLDRRFHAQPIACWDCGPRLSSPLDEAVAALRSGLVVAIKSLGGYQLACDARSEATVSRLRERKRRPAKPFAVMTTDVAATPEEWRELRSPAGPIVLVGRQRGLAEGVAPGVAEHGVMLPYTPLHHLLLADFGGPLVMTSGNLTEEPICREDDEARERLGAIADVFLSHDRPIAARYDDSVVRVYAGATRVLRRARGLAPAPLRLPHGPPVVATGAHLKAAFTVARDGQAFVGPHVGDLDDLLTVRSYEEGLSRYERMFHVLPTEVACDLHPDYASTRIAERLQDRLAHGREPVRVQHHHAHVASVVAEHGLEGPVAGVALDGVGLGHDGTVWGGEVLVCEGIRYRRVAHLKPVPLPGGDLCAREGWRMAAAYGLEEPPDGVDRRRFDLVRRLARSPATPLTSSMGRFFDAVASLLGVCQLSTYEGEAAARLEAAADPAVAELLELDLADNRRLFRELAARRAEPVERLAAIFHNSVAHAVVRACRRTGLRQVALSGGCFQNRRLLESCMDGLRRAGLEPYANEQVPPNDGGLSLGQAWVATCG</sequence>
<dbReference type="Pfam" id="PF17788">
    <property type="entry name" value="HypF_C"/>
    <property type="match status" value="1"/>
</dbReference>
<keyword evidence="9" id="KW-0378">Hydrolase</keyword>
<evidence type="ECO:0000256" key="10">
    <source>
        <dbReference type="SAM" id="MobiDB-lite"/>
    </source>
</evidence>
<dbReference type="GO" id="GO:0016743">
    <property type="term" value="F:carboxyl- or carbamoyltransferase activity"/>
    <property type="evidence" value="ECO:0007669"/>
    <property type="project" value="UniProtKB-UniRule"/>
</dbReference>
<dbReference type="GO" id="GO:0016874">
    <property type="term" value="F:ligase activity"/>
    <property type="evidence" value="ECO:0007669"/>
    <property type="project" value="UniProtKB-UniRule"/>
</dbReference>
<evidence type="ECO:0000313" key="14">
    <source>
        <dbReference type="Proteomes" id="UP000612893"/>
    </source>
</evidence>
<dbReference type="Pfam" id="PF07503">
    <property type="entry name" value="zf-HYPF"/>
    <property type="match status" value="2"/>
</dbReference>
<dbReference type="PROSITE" id="PS51163">
    <property type="entry name" value="YRDC"/>
    <property type="match status" value="1"/>
</dbReference>
<comment type="catalytic activity">
    <reaction evidence="7">
        <text>C-terminal L-cysteinyl-[HypE protein] + carbamoyl phosphate + ATP + H2O = C-terminal S-carboxamide-L-cysteinyl-[HypE protein] + AMP + phosphate + diphosphate + H(+)</text>
        <dbReference type="Rhea" id="RHEA:55636"/>
        <dbReference type="Rhea" id="RHEA-COMP:14247"/>
        <dbReference type="Rhea" id="RHEA-COMP:14392"/>
        <dbReference type="ChEBI" id="CHEBI:15377"/>
        <dbReference type="ChEBI" id="CHEBI:15378"/>
        <dbReference type="ChEBI" id="CHEBI:30616"/>
        <dbReference type="ChEBI" id="CHEBI:33019"/>
        <dbReference type="ChEBI" id="CHEBI:43474"/>
        <dbReference type="ChEBI" id="CHEBI:58228"/>
        <dbReference type="ChEBI" id="CHEBI:76913"/>
        <dbReference type="ChEBI" id="CHEBI:139126"/>
        <dbReference type="ChEBI" id="CHEBI:456215"/>
    </reaction>
</comment>
<keyword evidence="3" id="KW-0436">Ligase</keyword>
<feature type="domain" description="Acylphosphatase-like" evidence="11">
    <location>
        <begin position="37"/>
        <end position="123"/>
    </location>
</feature>
<dbReference type="AlphaFoldDB" id="A0A934K4L4"/>
<dbReference type="InterPro" id="IPR011125">
    <property type="entry name" value="Znf_HypF"/>
</dbReference>
<reference evidence="13" key="1">
    <citation type="submission" date="2020-10" db="EMBL/GenBank/DDBJ databases">
        <title>Ca. Dormibacterota MAGs.</title>
        <authorList>
            <person name="Montgomery K."/>
        </authorList>
    </citation>
    <scope>NUCLEOTIDE SEQUENCE [LARGE SCALE GENOMIC DNA]</scope>
    <source>
        <strain evidence="13">SC8812_S17_10</strain>
    </source>
</reference>
<name>A0A934K4L4_9BACT</name>
<feature type="domain" description="YrdC-like" evidence="12">
    <location>
        <begin position="221"/>
        <end position="397"/>
    </location>
</feature>
<evidence type="ECO:0000256" key="6">
    <source>
        <dbReference type="ARBA" id="ARBA00022833"/>
    </source>
</evidence>
<feature type="active site" evidence="9">
    <location>
        <position position="70"/>
    </location>
</feature>
<evidence type="ECO:0000256" key="3">
    <source>
        <dbReference type="ARBA" id="ARBA00022598"/>
    </source>
</evidence>
<evidence type="ECO:0000259" key="12">
    <source>
        <dbReference type="PROSITE" id="PS51163"/>
    </source>
</evidence>
<evidence type="ECO:0000256" key="1">
    <source>
        <dbReference type="ARBA" id="ARBA00004711"/>
    </source>
</evidence>
<proteinExistence type="inferred from homology"/>
<dbReference type="RefSeq" id="WP_338204122.1">
    <property type="nucleotide sequence ID" value="NZ_JAEKNR010000198.1"/>
</dbReference>
<dbReference type="PROSITE" id="PS00150">
    <property type="entry name" value="ACYLPHOSPHATASE_1"/>
    <property type="match status" value="1"/>
</dbReference>
<dbReference type="Proteomes" id="UP000612893">
    <property type="component" value="Unassembled WGS sequence"/>
</dbReference>
<dbReference type="Gene3D" id="3.30.420.360">
    <property type="match status" value="1"/>
</dbReference>
<dbReference type="InterPro" id="IPR041440">
    <property type="entry name" value="HypF_C"/>
</dbReference>
<dbReference type="Gene3D" id="3.30.420.40">
    <property type="match status" value="1"/>
</dbReference>
<evidence type="ECO:0000256" key="4">
    <source>
        <dbReference type="ARBA" id="ARBA00022723"/>
    </source>
</evidence>
<dbReference type="InterPro" id="IPR036046">
    <property type="entry name" value="Acylphosphatase-like_dom_sf"/>
</dbReference>
<dbReference type="InterPro" id="IPR017968">
    <property type="entry name" value="Acylphosphatase_CS"/>
</dbReference>
<dbReference type="InterPro" id="IPR004421">
    <property type="entry name" value="Carbamoyltransferase_HypF"/>
</dbReference>
<keyword evidence="14" id="KW-1185">Reference proteome</keyword>
<comment type="catalytic activity">
    <reaction evidence="9">
        <text>an acyl phosphate + H2O = a carboxylate + phosphate + H(+)</text>
        <dbReference type="Rhea" id="RHEA:14965"/>
        <dbReference type="ChEBI" id="CHEBI:15377"/>
        <dbReference type="ChEBI" id="CHEBI:15378"/>
        <dbReference type="ChEBI" id="CHEBI:29067"/>
        <dbReference type="ChEBI" id="CHEBI:43474"/>
        <dbReference type="ChEBI" id="CHEBI:59918"/>
        <dbReference type="EC" id="3.6.1.7"/>
    </reaction>
</comment>
<dbReference type="GO" id="GO:0051604">
    <property type="term" value="P:protein maturation"/>
    <property type="evidence" value="ECO:0007669"/>
    <property type="project" value="TreeGrafter"/>
</dbReference>
<dbReference type="GO" id="GO:0003725">
    <property type="term" value="F:double-stranded RNA binding"/>
    <property type="evidence" value="ECO:0007669"/>
    <property type="project" value="InterPro"/>
</dbReference>
<evidence type="ECO:0000256" key="5">
    <source>
        <dbReference type="ARBA" id="ARBA00022771"/>
    </source>
</evidence>
<dbReference type="SUPFAM" id="SSF55821">
    <property type="entry name" value="YrdC/RibB"/>
    <property type="match status" value="1"/>
</dbReference>
<dbReference type="SUPFAM" id="SSF54975">
    <property type="entry name" value="Acylphosphatase/BLUF domain-like"/>
    <property type="match status" value="1"/>
</dbReference>
<dbReference type="Pfam" id="PF00708">
    <property type="entry name" value="Acylphosphatase"/>
    <property type="match status" value="1"/>
</dbReference>
<evidence type="ECO:0000256" key="8">
    <source>
        <dbReference type="PIRNR" id="PIRNR006256"/>
    </source>
</evidence>
<comment type="pathway">
    <text evidence="1">Protein modification; [NiFe] hydrogenase maturation.</text>
</comment>
<dbReference type="Gene3D" id="3.90.870.50">
    <property type="match status" value="1"/>
</dbReference>
<evidence type="ECO:0000256" key="9">
    <source>
        <dbReference type="PROSITE-ProRule" id="PRU00520"/>
    </source>
</evidence>
<dbReference type="GO" id="GO:0008270">
    <property type="term" value="F:zinc ion binding"/>
    <property type="evidence" value="ECO:0007669"/>
    <property type="project" value="UniProtKB-KW"/>
</dbReference>